<keyword evidence="2" id="KW-0812">Transmembrane</keyword>
<evidence type="ECO:0008006" key="5">
    <source>
        <dbReference type="Google" id="ProtNLM"/>
    </source>
</evidence>
<feature type="transmembrane region" description="Helical" evidence="2">
    <location>
        <begin position="6"/>
        <end position="23"/>
    </location>
</feature>
<reference evidence="3 4" key="1">
    <citation type="submission" date="2018-10" db="EMBL/GenBank/DDBJ databases">
        <title>Sequencing the genomes of 1000 actinobacteria strains.</title>
        <authorList>
            <person name="Klenk H.-P."/>
        </authorList>
    </citation>
    <scope>NUCLEOTIDE SEQUENCE [LARGE SCALE GENOMIC DNA]</scope>
    <source>
        <strain evidence="3 4">DSM 44343</strain>
    </source>
</reference>
<evidence type="ECO:0000313" key="4">
    <source>
        <dbReference type="Proteomes" id="UP000274762"/>
    </source>
</evidence>
<feature type="compositionally biased region" description="Low complexity" evidence="1">
    <location>
        <begin position="107"/>
        <end position="123"/>
    </location>
</feature>
<accession>A0A495K548</accession>
<feature type="region of interest" description="Disordered" evidence="1">
    <location>
        <begin position="79"/>
        <end position="264"/>
    </location>
</feature>
<proteinExistence type="predicted"/>
<organism evidence="3 4">
    <name type="scientific">Williamsia marianensis</name>
    <dbReference type="NCBI Taxonomy" id="85044"/>
    <lineage>
        <taxon>Bacteria</taxon>
        <taxon>Bacillati</taxon>
        <taxon>Actinomycetota</taxon>
        <taxon>Actinomycetes</taxon>
        <taxon>Mycobacteriales</taxon>
        <taxon>Nocardiaceae</taxon>
        <taxon>Williamsia</taxon>
    </lineage>
</organism>
<dbReference type="RefSeq" id="WP_062800469.1">
    <property type="nucleotide sequence ID" value="NZ_CBCRXS010000008.1"/>
</dbReference>
<feature type="compositionally biased region" description="Acidic residues" evidence="1">
    <location>
        <begin position="173"/>
        <end position="203"/>
    </location>
</feature>
<keyword evidence="2" id="KW-0472">Membrane</keyword>
<dbReference type="OrthoDB" id="3696421at2"/>
<feature type="compositionally biased region" description="Acidic residues" evidence="1">
    <location>
        <begin position="210"/>
        <end position="245"/>
    </location>
</feature>
<evidence type="ECO:0000256" key="2">
    <source>
        <dbReference type="SAM" id="Phobius"/>
    </source>
</evidence>
<dbReference type="EMBL" id="RBKV01000001">
    <property type="protein sequence ID" value="RKR96407.1"/>
    <property type="molecule type" value="Genomic_DNA"/>
</dbReference>
<evidence type="ECO:0000313" key="3">
    <source>
        <dbReference type="EMBL" id="RKR96407.1"/>
    </source>
</evidence>
<dbReference type="Proteomes" id="UP000274762">
    <property type="component" value="Unassembled WGS sequence"/>
</dbReference>
<feature type="transmembrane region" description="Helical" evidence="2">
    <location>
        <begin position="299"/>
        <end position="319"/>
    </location>
</feature>
<comment type="caution">
    <text evidence="3">The sequence shown here is derived from an EMBL/GenBank/DDBJ whole genome shotgun (WGS) entry which is preliminary data.</text>
</comment>
<sequence>MPNSLLWVCLVAIWLFVLVPMVVKSRPTVRKTTDAAMSTRVLYRGGRAIAKTRRRMAAGRHPHDPDWEPPVREYRKTAKATAATDAVDVEDATTTKVSAGKSEPAPVSVKTVAAAAQTKTVDTSDSDADATTDDKTVVAEAADLKSSDHRDAVAERDDKDADADRDDRRVEDAELDDAELEDADHDDADHDDAENDVDYEDADHEVADHEDADYDDGDYEDADYDDDLTDEDISADEAADQAEQDEVARRARRGGFDPEADRERSDKRYRFRQRVMAVLGVLALLGIAAGFFLGSVGWILAAATVVALVGYLAFLRRAVRNEQRIRRQRMQRLARAKRQEEERRAHPEVDPRAEVPRRLRRPGAIVLEIDDEDPIFDHLPRFEHREEVVREPSYRRVVGQ</sequence>
<keyword evidence="2" id="KW-1133">Transmembrane helix</keyword>
<feature type="compositionally biased region" description="Basic and acidic residues" evidence="1">
    <location>
        <begin position="132"/>
        <end position="159"/>
    </location>
</feature>
<protein>
    <recommendedName>
        <fullName evidence="5">Transmembrane protein</fullName>
    </recommendedName>
</protein>
<feature type="transmembrane region" description="Helical" evidence="2">
    <location>
        <begin position="275"/>
        <end position="293"/>
    </location>
</feature>
<gene>
    <name evidence="3" type="ORF">DFJ75_3256</name>
</gene>
<evidence type="ECO:0000256" key="1">
    <source>
        <dbReference type="SAM" id="MobiDB-lite"/>
    </source>
</evidence>
<feature type="compositionally biased region" description="Low complexity" evidence="1">
    <location>
        <begin position="79"/>
        <end position="97"/>
    </location>
</feature>
<dbReference type="NCBIfam" id="NF045516">
    <property type="entry name" value="GlpR"/>
    <property type="match status" value="1"/>
</dbReference>
<name>A0A495K548_WILMA</name>
<dbReference type="InterPro" id="IPR053779">
    <property type="entry name" value="GlpR"/>
</dbReference>
<dbReference type="AlphaFoldDB" id="A0A495K548"/>
<feature type="compositionally biased region" description="Basic and acidic residues" evidence="1">
    <location>
        <begin position="246"/>
        <end position="264"/>
    </location>
</feature>